<keyword evidence="6" id="KW-0539">Nucleus</keyword>
<sequence length="168" mass="18895">MENGGAAVLQPSSDSHEEDVITIETSTSETEPSETEMVKAETSKPEPNDAEPKKAKQKTAKGRRCRCRRRRCRQGNFSSFATYFPRVLKQVHTGLSLSRESVNVLDSFVKDMFERIAEEAGRLAHSNKRCTIMTEDIQTSVRLLLPGELGKYATSEATKSVIRYHLCR</sequence>
<dbReference type="GO" id="GO:0005634">
    <property type="term" value="C:nucleus"/>
    <property type="evidence" value="ECO:0007669"/>
    <property type="project" value="UniProtKB-SubCell"/>
</dbReference>
<evidence type="ECO:0000256" key="3">
    <source>
        <dbReference type="ARBA" id="ARBA00006846"/>
    </source>
</evidence>
<keyword evidence="7" id="KW-0544">Nucleosome core</keyword>
<dbReference type="Pfam" id="PF00125">
    <property type="entry name" value="Histone"/>
    <property type="match status" value="1"/>
</dbReference>
<evidence type="ECO:0000256" key="6">
    <source>
        <dbReference type="ARBA" id="ARBA00023242"/>
    </source>
</evidence>
<dbReference type="FunFam" id="1.10.20.10:FF:000066">
    <property type="entry name" value="H2B histone family member W testis-specific"/>
    <property type="match status" value="1"/>
</dbReference>
<dbReference type="EMBL" id="JAEMGP010000027">
    <property type="protein sequence ID" value="KAG5194207.1"/>
    <property type="molecule type" value="Genomic_DNA"/>
</dbReference>
<evidence type="ECO:0000256" key="8">
    <source>
        <dbReference type="SAM" id="MobiDB-lite"/>
    </source>
</evidence>
<evidence type="ECO:0000256" key="1">
    <source>
        <dbReference type="ARBA" id="ARBA00004123"/>
    </source>
</evidence>
<reference evidence="10 11" key="1">
    <citation type="submission" date="2020-12" db="EMBL/GenBank/DDBJ databases">
        <title>De novo assembly of Tibetan sheep genome.</title>
        <authorList>
            <person name="Li X."/>
        </authorList>
    </citation>
    <scope>NUCLEOTIDE SEQUENCE [LARGE SCALE GENOMIC DNA]</scope>
    <source>
        <tissue evidence="10">Heart</tissue>
    </source>
</reference>
<evidence type="ECO:0000313" key="11">
    <source>
        <dbReference type="Proteomes" id="UP000664991"/>
    </source>
</evidence>
<protein>
    <recommendedName>
        <fullName evidence="9">Core Histone H2A/H2B/H3 domain-containing protein</fullName>
    </recommendedName>
</protein>
<accession>A0A835ZGP9</accession>
<comment type="similarity">
    <text evidence="3">Belongs to the histone H2B family.</text>
</comment>
<dbReference type="PANTHER" id="PTHR23428">
    <property type="entry name" value="HISTONE H2B"/>
    <property type="match status" value="1"/>
</dbReference>
<keyword evidence="4" id="KW-0158">Chromosome</keyword>
<keyword evidence="5" id="KW-0238">DNA-binding</keyword>
<evidence type="ECO:0000256" key="7">
    <source>
        <dbReference type="ARBA" id="ARBA00023269"/>
    </source>
</evidence>
<dbReference type="Gene3D" id="1.10.20.10">
    <property type="entry name" value="Histone, subunit A"/>
    <property type="match status" value="1"/>
</dbReference>
<feature type="region of interest" description="Disordered" evidence="8">
    <location>
        <begin position="1"/>
        <end position="65"/>
    </location>
</feature>
<dbReference type="GO" id="GO:0003677">
    <property type="term" value="F:DNA binding"/>
    <property type="evidence" value="ECO:0007669"/>
    <property type="project" value="UniProtKB-KW"/>
</dbReference>
<dbReference type="SUPFAM" id="SSF47113">
    <property type="entry name" value="Histone-fold"/>
    <property type="match status" value="1"/>
</dbReference>
<evidence type="ECO:0000256" key="2">
    <source>
        <dbReference type="ARBA" id="ARBA00004286"/>
    </source>
</evidence>
<dbReference type="InterPro" id="IPR007125">
    <property type="entry name" value="H2A/H2B/H3"/>
</dbReference>
<dbReference type="CDD" id="cd22910">
    <property type="entry name" value="HFD_H2B"/>
    <property type="match status" value="1"/>
</dbReference>
<dbReference type="Proteomes" id="UP000664991">
    <property type="component" value="Unassembled WGS sequence"/>
</dbReference>
<dbReference type="AlphaFoldDB" id="A0A835ZGP9"/>
<proteinExistence type="inferred from homology"/>
<dbReference type="InterPro" id="IPR000558">
    <property type="entry name" value="Histone_H2B"/>
</dbReference>
<evidence type="ECO:0000256" key="4">
    <source>
        <dbReference type="ARBA" id="ARBA00022454"/>
    </source>
</evidence>
<dbReference type="InterPro" id="IPR009072">
    <property type="entry name" value="Histone-fold"/>
</dbReference>
<dbReference type="SMART" id="SM00427">
    <property type="entry name" value="H2B"/>
    <property type="match status" value="1"/>
</dbReference>
<comment type="caution">
    <text evidence="10">The sequence shown here is derived from an EMBL/GenBank/DDBJ whole genome shotgun (WGS) entry which is preliminary data.</text>
</comment>
<feature type="compositionally biased region" description="Basic residues" evidence="8">
    <location>
        <begin position="55"/>
        <end position="65"/>
    </location>
</feature>
<dbReference type="GO" id="GO:0030527">
    <property type="term" value="F:structural constituent of chromatin"/>
    <property type="evidence" value="ECO:0007669"/>
    <property type="project" value="InterPro"/>
</dbReference>
<feature type="compositionally biased region" description="Basic and acidic residues" evidence="8">
    <location>
        <begin position="36"/>
        <end position="54"/>
    </location>
</feature>
<dbReference type="GO" id="GO:0046982">
    <property type="term" value="F:protein heterodimerization activity"/>
    <property type="evidence" value="ECO:0007669"/>
    <property type="project" value="InterPro"/>
</dbReference>
<name>A0A835ZGP9_SHEEP</name>
<dbReference type="GO" id="GO:0000786">
    <property type="term" value="C:nucleosome"/>
    <property type="evidence" value="ECO:0007669"/>
    <property type="project" value="UniProtKB-KW"/>
</dbReference>
<feature type="domain" description="Core Histone H2A/H2B/H3" evidence="9">
    <location>
        <begin position="68"/>
        <end position="143"/>
    </location>
</feature>
<evidence type="ECO:0000256" key="5">
    <source>
        <dbReference type="ARBA" id="ARBA00023125"/>
    </source>
</evidence>
<dbReference type="PRINTS" id="PR00621">
    <property type="entry name" value="HISTONEH2B"/>
</dbReference>
<gene>
    <name evidence="10" type="ORF">JEQ12_020568</name>
</gene>
<evidence type="ECO:0000313" key="10">
    <source>
        <dbReference type="EMBL" id="KAG5194207.1"/>
    </source>
</evidence>
<organism evidence="10 11">
    <name type="scientific">Ovis aries</name>
    <name type="common">Sheep</name>
    <dbReference type="NCBI Taxonomy" id="9940"/>
    <lineage>
        <taxon>Eukaryota</taxon>
        <taxon>Metazoa</taxon>
        <taxon>Chordata</taxon>
        <taxon>Craniata</taxon>
        <taxon>Vertebrata</taxon>
        <taxon>Euteleostomi</taxon>
        <taxon>Mammalia</taxon>
        <taxon>Eutheria</taxon>
        <taxon>Laurasiatheria</taxon>
        <taxon>Artiodactyla</taxon>
        <taxon>Ruminantia</taxon>
        <taxon>Pecora</taxon>
        <taxon>Bovidae</taxon>
        <taxon>Caprinae</taxon>
        <taxon>Ovis</taxon>
    </lineage>
</organism>
<comment type="subcellular location">
    <subcellularLocation>
        <location evidence="2">Chromosome</location>
    </subcellularLocation>
    <subcellularLocation>
        <location evidence="1">Nucleus</location>
    </subcellularLocation>
</comment>
<evidence type="ECO:0000259" key="9">
    <source>
        <dbReference type="Pfam" id="PF00125"/>
    </source>
</evidence>